<gene>
    <name evidence="1" type="ORF">CTI12_AA597920</name>
</gene>
<dbReference type="SUPFAM" id="SSF81923">
    <property type="entry name" value="Double Clp-N motif"/>
    <property type="match status" value="1"/>
</dbReference>
<dbReference type="STRING" id="35608.A0A2U1KIQ5"/>
<accession>A0A2U1KIQ5</accession>
<dbReference type="AlphaFoldDB" id="A0A2U1KIQ5"/>
<name>A0A2U1KIQ5_ARTAN</name>
<keyword evidence="2" id="KW-1185">Reference proteome</keyword>
<organism evidence="1 2">
    <name type="scientific">Artemisia annua</name>
    <name type="common">Sweet wormwood</name>
    <dbReference type="NCBI Taxonomy" id="35608"/>
    <lineage>
        <taxon>Eukaryota</taxon>
        <taxon>Viridiplantae</taxon>
        <taxon>Streptophyta</taxon>
        <taxon>Embryophyta</taxon>
        <taxon>Tracheophyta</taxon>
        <taxon>Spermatophyta</taxon>
        <taxon>Magnoliopsida</taxon>
        <taxon>eudicotyledons</taxon>
        <taxon>Gunneridae</taxon>
        <taxon>Pentapetalae</taxon>
        <taxon>asterids</taxon>
        <taxon>campanulids</taxon>
        <taxon>Asterales</taxon>
        <taxon>Asteraceae</taxon>
        <taxon>Asteroideae</taxon>
        <taxon>Anthemideae</taxon>
        <taxon>Artemisiinae</taxon>
        <taxon>Artemisia</taxon>
    </lineage>
</organism>
<dbReference type="OrthoDB" id="47330at2759"/>
<evidence type="ECO:0000313" key="1">
    <source>
        <dbReference type="EMBL" id="PWA36635.1"/>
    </source>
</evidence>
<comment type="caution">
    <text evidence="1">The sequence shown here is derived from an EMBL/GenBank/DDBJ whole genome shotgun (WGS) entry which is preliminary data.</text>
</comment>
<reference evidence="1 2" key="1">
    <citation type="journal article" date="2018" name="Mol. Plant">
        <title>The genome of Artemisia annua provides insight into the evolution of Asteraceae family and artemisinin biosynthesis.</title>
        <authorList>
            <person name="Shen Q."/>
            <person name="Zhang L."/>
            <person name="Liao Z."/>
            <person name="Wang S."/>
            <person name="Yan T."/>
            <person name="Shi P."/>
            <person name="Liu M."/>
            <person name="Fu X."/>
            <person name="Pan Q."/>
            <person name="Wang Y."/>
            <person name="Lv Z."/>
            <person name="Lu X."/>
            <person name="Zhang F."/>
            <person name="Jiang W."/>
            <person name="Ma Y."/>
            <person name="Chen M."/>
            <person name="Hao X."/>
            <person name="Li L."/>
            <person name="Tang Y."/>
            <person name="Lv G."/>
            <person name="Zhou Y."/>
            <person name="Sun X."/>
            <person name="Brodelius P.E."/>
            <person name="Rose J.K.C."/>
            <person name="Tang K."/>
        </authorList>
    </citation>
    <scope>NUCLEOTIDE SEQUENCE [LARGE SCALE GENOMIC DNA]</scope>
    <source>
        <strain evidence="2">cv. Huhao1</strain>
        <tissue evidence="1">Leaf</tissue>
    </source>
</reference>
<dbReference type="Proteomes" id="UP000245207">
    <property type="component" value="Unassembled WGS sequence"/>
</dbReference>
<dbReference type="EMBL" id="PKPP01017867">
    <property type="protein sequence ID" value="PWA36635.1"/>
    <property type="molecule type" value="Genomic_DNA"/>
</dbReference>
<evidence type="ECO:0000313" key="2">
    <source>
        <dbReference type="Proteomes" id="UP000245207"/>
    </source>
</evidence>
<proteinExistence type="predicted"/>
<sequence length="79" mass="9251">MSSLEVAMENKHQIRETKHWLKAILEQKNGQARRIFSMDNVGMIMGLNDTDSTRFKWENKVLHIQKGLWLIKHAFSGLN</sequence>
<protein>
    <submittedName>
        <fullName evidence="1">Chaperone protein ClpB3, chloroplastic</fullName>
    </submittedName>
</protein>
<dbReference type="InterPro" id="IPR036628">
    <property type="entry name" value="Clp_N_dom_sf"/>
</dbReference>